<dbReference type="SUPFAM" id="SSF50952">
    <property type="entry name" value="Soluble quinoprotein glucose dehydrogenase"/>
    <property type="match status" value="1"/>
</dbReference>
<feature type="domain" description="Pyrroloquinoline quinone-dependent pyranose dehydrogenase beta-propeller" evidence="2">
    <location>
        <begin position="87"/>
        <end position="495"/>
    </location>
</feature>
<evidence type="ECO:0000259" key="2">
    <source>
        <dbReference type="Pfam" id="PF22807"/>
    </source>
</evidence>
<dbReference type="Gene3D" id="2.120.10.30">
    <property type="entry name" value="TolB, C-terminal domain"/>
    <property type="match status" value="1"/>
</dbReference>
<accession>A0AAD5RL32</accession>
<organism evidence="3 4">
    <name type="scientific">Zalerion maritima</name>
    <dbReference type="NCBI Taxonomy" id="339359"/>
    <lineage>
        <taxon>Eukaryota</taxon>
        <taxon>Fungi</taxon>
        <taxon>Dikarya</taxon>
        <taxon>Ascomycota</taxon>
        <taxon>Pezizomycotina</taxon>
        <taxon>Sordariomycetes</taxon>
        <taxon>Lulworthiomycetidae</taxon>
        <taxon>Lulworthiales</taxon>
        <taxon>Lulworthiaceae</taxon>
        <taxon>Zalerion</taxon>
    </lineage>
</organism>
<dbReference type="AlphaFoldDB" id="A0AAD5RL32"/>
<feature type="region of interest" description="Disordered" evidence="1">
    <location>
        <begin position="47"/>
        <end position="70"/>
    </location>
</feature>
<feature type="compositionally biased region" description="Acidic residues" evidence="1">
    <location>
        <begin position="508"/>
        <end position="523"/>
    </location>
</feature>
<gene>
    <name evidence="3" type="ORF">MKZ38_005622</name>
</gene>
<dbReference type="InterPro" id="IPR054539">
    <property type="entry name" value="Beta-prop_PDH"/>
</dbReference>
<dbReference type="Pfam" id="PF22807">
    <property type="entry name" value="TrAA12"/>
    <property type="match status" value="1"/>
</dbReference>
<dbReference type="InterPro" id="IPR011042">
    <property type="entry name" value="6-blade_b-propeller_TolB-like"/>
</dbReference>
<dbReference type="EMBL" id="JAKWBI020000339">
    <property type="protein sequence ID" value="KAJ2896323.1"/>
    <property type="molecule type" value="Genomic_DNA"/>
</dbReference>
<comment type="caution">
    <text evidence="3">The sequence shown here is derived from an EMBL/GenBank/DDBJ whole genome shotgun (WGS) entry which is preliminary data.</text>
</comment>
<protein>
    <recommendedName>
        <fullName evidence="2">Pyrroloquinoline quinone-dependent pyranose dehydrogenase beta-propeller domain-containing protein</fullName>
    </recommendedName>
</protein>
<proteinExistence type="predicted"/>
<name>A0AAD5RL32_9PEZI</name>
<evidence type="ECO:0000313" key="4">
    <source>
        <dbReference type="Proteomes" id="UP001201980"/>
    </source>
</evidence>
<evidence type="ECO:0000256" key="1">
    <source>
        <dbReference type="SAM" id="MobiDB-lite"/>
    </source>
</evidence>
<reference evidence="3" key="1">
    <citation type="submission" date="2022-07" db="EMBL/GenBank/DDBJ databases">
        <title>Draft genome sequence of Zalerion maritima ATCC 34329, a (micro)plastics degrading marine fungus.</title>
        <authorList>
            <person name="Paco A."/>
            <person name="Goncalves M.F.M."/>
            <person name="Rocha-Santos T.A.P."/>
            <person name="Alves A."/>
        </authorList>
    </citation>
    <scope>NUCLEOTIDE SEQUENCE</scope>
    <source>
        <strain evidence="3">ATCC 34329</strain>
    </source>
</reference>
<keyword evidence="4" id="KW-1185">Reference proteome</keyword>
<sequence>MPKIMAYPGALIQIQEMDMNLQFSNKTTKMHIQQLLPLLPLAVASASASTPGGGGGGQFITPRSSPNPLHERATCSTVLSPSYQSPVVGSGWVAQIIANDLDSPRSIVFDSSGGMLVLEQEKGITRLTFSSEDDTSTCLVEESRETVVDDEELLHGLALSPGGETLYASTSDKVYAWNYDPEGGTVTGDPTTLVQGMDSGGHVTRTILLLSGESEGMMLVSRGSNGNLDYETREIDSGVSQIRAFNLTAMDVGSDDFSASAYTDGDVLGWGLRNSVGLAQDPVTGAIWSVENSADQMQRLGEDIHTDNPGEELNFHGYLNGSDSEGRNFGYPDCFAVWGTENFPGLGDMATGSQFANEGSEKSDEECQSDTQAPRLTFQAHVAPLDVMVMGEQGVAGGTSNSTDDGEKEMYITFHGSWNRDDPVGYALVSVKMDAATGQPVAESSSTDAATLVMSNPDNSECPDGCFRPVGLAMDDSRRLFMTSDKTGEIFVLRKADFSAGTIPGGGSDDDGDDGEIVGGDDDSAGIAGKDRGGFALAVWCSSLAAVMLAGLMGL</sequence>
<evidence type="ECO:0000313" key="3">
    <source>
        <dbReference type="EMBL" id="KAJ2896323.1"/>
    </source>
</evidence>
<feature type="region of interest" description="Disordered" evidence="1">
    <location>
        <begin position="502"/>
        <end position="523"/>
    </location>
</feature>
<dbReference type="InterPro" id="IPR011041">
    <property type="entry name" value="Quinoprot_gluc/sorb_DH_b-prop"/>
</dbReference>
<dbReference type="Proteomes" id="UP001201980">
    <property type="component" value="Unassembled WGS sequence"/>
</dbReference>